<gene>
    <name evidence="1" type="ORF">SHM_01110</name>
</gene>
<dbReference type="RefSeq" id="WP_281748820.1">
    <property type="nucleotide sequence ID" value="NZ_AP026933.1"/>
</dbReference>
<accession>A0ABN6SZB0</accession>
<name>A0ABN6SZB0_9MOLU</name>
<evidence type="ECO:0000313" key="1">
    <source>
        <dbReference type="EMBL" id="BDT02465.1"/>
    </source>
</evidence>
<organism evidence="1 2">
    <name type="scientific">Spiroplasma ixodetis</name>
    <dbReference type="NCBI Taxonomy" id="2141"/>
    <lineage>
        <taxon>Bacteria</taxon>
        <taxon>Bacillati</taxon>
        <taxon>Mycoplasmatota</taxon>
        <taxon>Mollicutes</taxon>
        <taxon>Entomoplasmatales</taxon>
        <taxon>Spiroplasmataceae</taxon>
        <taxon>Spiroplasma</taxon>
    </lineage>
</organism>
<protein>
    <recommendedName>
        <fullName evidence="3">Spiroplasmavirus-related protein</fullName>
    </recommendedName>
</protein>
<evidence type="ECO:0000313" key="2">
    <source>
        <dbReference type="Proteomes" id="UP001163387"/>
    </source>
</evidence>
<evidence type="ECO:0008006" key="3">
    <source>
        <dbReference type="Google" id="ProtNLM"/>
    </source>
</evidence>
<proteinExistence type="predicted"/>
<dbReference type="EMBL" id="AP026933">
    <property type="protein sequence ID" value="BDT02465.1"/>
    <property type="molecule type" value="Genomic_DNA"/>
</dbReference>
<reference evidence="1 2" key="1">
    <citation type="journal article" date="2022" name="Front. Microbiol.">
        <title>Male-killing mechanisms vary between Spiroplasma species.</title>
        <authorList>
            <person name="Arai H."/>
            <person name="Inoue M."/>
            <person name="Kageyama D."/>
        </authorList>
    </citation>
    <scope>NUCLEOTIDE SEQUENCE [LARGE SCALE GENOMIC DNA]</scope>
    <source>
        <strain evidence="2">sHm</strain>
    </source>
</reference>
<dbReference type="Proteomes" id="UP001163387">
    <property type="component" value="Chromosome"/>
</dbReference>
<keyword evidence="2" id="KW-1185">Reference proteome</keyword>
<sequence length="54" mass="6648">MKKYKIDNSFPFINQHFNFITSYDDNEEHFYDVLDDRYLKDNGELDINLLKKEN</sequence>